<sequence>MTQGVARELSNVEGEESLLEDVRIELLQGLADLVGEELPPVAVVLAIESLAGVEGSRYETPPSFEFSLLRRVPRFLLQRHFAPQGRKSQISLLFFSVAPLPPVDCFDYHQLQGTSYHPRLYQHQRNVGSIE</sequence>
<keyword evidence="2" id="KW-1185">Reference proteome</keyword>
<evidence type="ECO:0000313" key="2">
    <source>
        <dbReference type="Proteomes" id="UP001552299"/>
    </source>
</evidence>
<name>A0ABD0UYY1_DENTH</name>
<dbReference type="Proteomes" id="UP001552299">
    <property type="component" value="Unassembled WGS sequence"/>
</dbReference>
<evidence type="ECO:0000313" key="1">
    <source>
        <dbReference type="EMBL" id="KAL0917738.1"/>
    </source>
</evidence>
<dbReference type="EMBL" id="JANQDX010000010">
    <property type="protein sequence ID" value="KAL0917738.1"/>
    <property type="molecule type" value="Genomic_DNA"/>
</dbReference>
<gene>
    <name evidence="1" type="ORF">M5K25_012824</name>
</gene>
<accession>A0ABD0UYY1</accession>
<reference evidence="1 2" key="1">
    <citation type="journal article" date="2024" name="Plant Biotechnol. J.">
        <title>Dendrobium thyrsiflorum genome and its molecular insights into genes involved in important horticultural traits.</title>
        <authorList>
            <person name="Chen B."/>
            <person name="Wang J.Y."/>
            <person name="Zheng P.J."/>
            <person name="Li K.L."/>
            <person name="Liang Y.M."/>
            <person name="Chen X.F."/>
            <person name="Zhang C."/>
            <person name="Zhao X."/>
            <person name="He X."/>
            <person name="Zhang G.Q."/>
            <person name="Liu Z.J."/>
            <person name="Xu Q."/>
        </authorList>
    </citation>
    <scope>NUCLEOTIDE SEQUENCE [LARGE SCALE GENOMIC DNA]</scope>
    <source>
        <strain evidence="1">GZMU011</strain>
    </source>
</reference>
<organism evidence="1 2">
    <name type="scientific">Dendrobium thyrsiflorum</name>
    <name type="common">Pinecone-like raceme dendrobium</name>
    <name type="synonym">Orchid</name>
    <dbReference type="NCBI Taxonomy" id="117978"/>
    <lineage>
        <taxon>Eukaryota</taxon>
        <taxon>Viridiplantae</taxon>
        <taxon>Streptophyta</taxon>
        <taxon>Embryophyta</taxon>
        <taxon>Tracheophyta</taxon>
        <taxon>Spermatophyta</taxon>
        <taxon>Magnoliopsida</taxon>
        <taxon>Liliopsida</taxon>
        <taxon>Asparagales</taxon>
        <taxon>Orchidaceae</taxon>
        <taxon>Epidendroideae</taxon>
        <taxon>Malaxideae</taxon>
        <taxon>Dendrobiinae</taxon>
        <taxon>Dendrobium</taxon>
    </lineage>
</organism>
<protein>
    <submittedName>
        <fullName evidence="1">Uncharacterized protein</fullName>
    </submittedName>
</protein>
<comment type="caution">
    <text evidence="1">The sequence shown here is derived from an EMBL/GenBank/DDBJ whole genome shotgun (WGS) entry which is preliminary data.</text>
</comment>
<dbReference type="AlphaFoldDB" id="A0ABD0UYY1"/>
<proteinExistence type="predicted"/>